<feature type="non-terminal residue" evidence="3">
    <location>
        <position position="1"/>
    </location>
</feature>
<feature type="transmembrane region" description="Helical" evidence="2">
    <location>
        <begin position="243"/>
        <end position="266"/>
    </location>
</feature>
<feature type="transmembrane region" description="Helical" evidence="2">
    <location>
        <begin position="160"/>
        <end position="179"/>
    </location>
</feature>
<dbReference type="RefSeq" id="XP_045257137.1">
    <property type="nucleotide sequence ID" value="XM_045403937.1"/>
</dbReference>
<name>A0A8H4C655_COLGL</name>
<keyword evidence="2" id="KW-1133">Transmembrane helix</keyword>
<evidence type="ECO:0000256" key="2">
    <source>
        <dbReference type="SAM" id="Phobius"/>
    </source>
</evidence>
<feature type="transmembrane region" description="Helical" evidence="2">
    <location>
        <begin position="52"/>
        <end position="72"/>
    </location>
</feature>
<keyword evidence="2" id="KW-0812">Transmembrane</keyword>
<keyword evidence="2" id="KW-0472">Membrane</keyword>
<organism evidence="3 4">
    <name type="scientific">Colletotrichum gloeosporioides</name>
    <name type="common">Anthracnose fungus</name>
    <name type="synonym">Glomerella cingulata</name>
    <dbReference type="NCBI Taxonomy" id="474922"/>
    <lineage>
        <taxon>Eukaryota</taxon>
        <taxon>Fungi</taxon>
        <taxon>Dikarya</taxon>
        <taxon>Ascomycota</taxon>
        <taxon>Pezizomycotina</taxon>
        <taxon>Sordariomycetes</taxon>
        <taxon>Hypocreomycetidae</taxon>
        <taxon>Glomerellales</taxon>
        <taxon>Glomerellaceae</taxon>
        <taxon>Colletotrichum</taxon>
        <taxon>Colletotrichum gloeosporioides species complex</taxon>
    </lineage>
</organism>
<evidence type="ECO:0000313" key="4">
    <source>
        <dbReference type="Proteomes" id="UP000613401"/>
    </source>
</evidence>
<sequence length="369" mass="40856">FDFDATYAGASGGRMSVVYFETSWAILSTIGLANVLFGFMIAGITAFSPVSLIPIIVSAAGATANGLCYYSFYADYPILNTAISSAFADLLWMVQEAGISFYSYAILTKVLRNRDRVVFMSLFWFMMVAIFILRILILTARVKILVNGESQLRTTINGLHVGYFTSMALLECVGAYFLLRKFAEAKSLSLGASMVPTLFQHLMRSTEIRLAVLALVGITRAVAYFFQPSIQKAETVASQIDRFVYTLECMFPVIIFIDILASRLVFEQSAHDNSSFRLAARRHTQHEQLPRGSATYVTTWSGGHTGKSPVRRESGTSRSSLFTSEHVGETIFVEDINEQGLAEAPLPSGITKTIEIRIEKAARKPFDKE</sequence>
<evidence type="ECO:0000256" key="1">
    <source>
        <dbReference type="SAM" id="MobiDB-lite"/>
    </source>
</evidence>
<dbReference type="GeneID" id="69011035"/>
<gene>
    <name evidence="3" type="ORF">GCG54_00003877</name>
</gene>
<reference evidence="3" key="2">
    <citation type="submission" date="2020-03" db="EMBL/GenBank/DDBJ databases">
        <authorList>
            <person name="Fu F.-F."/>
            <person name="Chen J."/>
        </authorList>
    </citation>
    <scope>NUCLEOTIDE SEQUENCE</scope>
    <source>
        <strain evidence="3">Lc1</strain>
    </source>
</reference>
<feature type="region of interest" description="Disordered" evidence="1">
    <location>
        <begin position="285"/>
        <end position="320"/>
    </location>
</feature>
<protein>
    <submittedName>
        <fullName evidence="3">Uncharacterized protein</fullName>
    </submittedName>
</protein>
<keyword evidence="4" id="KW-1185">Reference proteome</keyword>
<accession>A0A8H4C655</accession>
<comment type="caution">
    <text evidence="3">The sequence shown here is derived from an EMBL/GenBank/DDBJ whole genome shotgun (WGS) entry which is preliminary data.</text>
</comment>
<dbReference type="Proteomes" id="UP000613401">
    <property type="component" value="Unassembled WGS sequence"/>
</dbReference>
<feature type="transmembrane region" description="Helical" evidence="2">
    <location>
        <begin position="117"/>
        <end position="140"/>
    </location>
</feature>
<proteinExistence type="predicted"/>
<reference evidence="3" key="1">
    <citation type="journal article" date="2020" name="Phytopathology">
        <title>Genome sequence and comparative analysis of Colletotrichum gloeosporioides isolated from Liriodendron leaves.</title>
        <authorList>
            <person name="Fu F.F."/>
            <person name="Hao Z."/>
            <person name="Wang P."/>
            <person name="Lu Y."/>
            <person name="Xue L.J."/>
            <person name="Wei G."/>
            <person name="Tian Y."/>
            <person name="Baishi H."/>
            <person name="Xu H."/>
            <person name="Shi J."/>
            <person name="Cheng T."/>
            <person name="Wang G."/>
            <person name="Yi Y."/>
            <person name="Chen J."/>
        </authorList>
    </citation>
    <scope>NUCLEOTIDE SEQUENCE</scope>
    <source>
        <strain evidence="3">Lc1</strain>
    </source>
</reference>
<evidence type="ECO:0000313" key="3">
    <source>
        <dbReference type="EMBL" id="KAF3797977.1"/>
    </source>
</evidence>
<feature type="transmembrane region" description="Helical" evidence="2">
    <location>
        <begin position="24"/>
        <end position="45"/>
    </location>
</feature>
<feature type="transmembrane region" description="Helical" evidence="2">
    <location>
        <begin position="208"/>
        <end position="227"/>
    </location>
</feature>
<dbReference type="AlphaFoldDB" id="A0A8H4C655"/>
<dbReference type="EMBL" id="WVTB01000103">
    <property type="protein sequence ID" value="KAF3797977.1"/>
    <property type="molecule type" value="Genomic_DNA"/>
</dbReference>